<dbReference type="Proteomes" id="UP001152607">
    <property type="component" value="Unassembled WGS sequence"/>
</dbReference>
<comment type="caution">
    <text evidence="1">The sequence shown here is derived from an EMBL/GenBank/DDBJ whole genome shotgun (WGS) entry which is preliminary data.</text>
</comment>
<dbReference type="AlphaFoldDB" id="A0A9W4UAV3"/>
<evidence type="ECO:0000313" key="1">
    <source>
        <dbReference type="EMBL" id="CAI6332650.1"/>
    </source>
</evidence>
<dbReference type="EMBL" id="CAOQHR010000003">
    <property type="protein sequence ID" value="CAI6332650.1"/>
    <property type="molecule type" value="Genomic_DNA"/>
</dbReference>
<organism evidence="1 2">
    <name type="scientific">Periconia digitata</name>
    <dbReference type="NCBI Taxonomy" id="1303443"/>
    <lineage>
        <taxon>Eukaryota</taxon>
        <taxon>Fungi</taxon>
        <taxon>Dikarya</taxon>
        <taxon>Ascomycota</taxon>
        <taxon>Pezizomycotina</taxon>
        <taxon>Dothideomycetes</taxon>
        <taxon>Pleosporomycetidae</taxon>
        <taxon>Pleosporales</taxon>
        <taxon>Massarineae</taxon>
        <taxon>Periconiaceae</taxon>
        <taxon>Periconia</taxon>
    </lineage>
</organism>
<keyword evidence="2" id="KW-1185">Reference proteome</keyword>
<proteinExistence type="predicted"/>
<accession>A0A9W4UAV3</accession>
<protein>
    <submittedName>
        <fullName evidence="1">Uncharacterized protein</fullName>
    </submittedName>
</protein>
<gene>
    <name evidence="1" type="ORF">PDIGIT_LOCUS5677</name>
</gene>
<sequence>MWVYVHSRVCGFVHPKSTLINMPSLLFFRLLATHFSSIPPPLRFEEKNSNLLARLVRQINGTLIPCFSIHVGGISKSFNIHLGVLDSHHLNEVGESIMTVLDINVETTSLCEWYSICISVRFLYKQQDYSIQKIVMPFSTHSQRIYTPVQCIYTFSIPRPGIISVHFHAHMRNCVVGTVLPYGSQAKGKYKKSAVFPDASS</sequence>
<reference evidence="1" key="1">
    <citation type="submission" date="2023-01" db="EMBL/GenBank/DDBJ databases">
        <authorList>
            <person name="Van Ghelder C."/>
            <person name="Rancurel C."/>
        </authorList>
    </citation>
    <scope>NUCLEOTIDE SEQUENCE</scope>
    <source>
        <strain evidence="1">CNCM I-4278</strain>
    </source>
</reference>
<evidence type="ECO:0000313" key="2">
    <source>
        <dbReference type="Proteomes" id="UP001152607"/>
    </source>
</evidence>
<name>A0A9W4UAV3_9PLEO</name>